<protein>
    <submittedName>
        <fullName evidence="2">DUF1427 family protein</fullName>
    </submittedName>
</protein>
<evidence type="ECO:0000256" key="1">
    <source>
        <dbReference type="SAM" id="Phobius"/>
    </source>
</evidence>
<dbReference type="Pfam" id="PF07235">
    <property type="entry name" value="DUF1427"/>
    <property type="match status" value="1"/>
</dbReference>
<accession>A0ABW1FCW8</accession>
<dbReference type="RefSeq" id="WP_345092666.1">
    <property type="nucleotide sequence ID" value="NZ_BAAAWG010000022.1"/>
</dbReference>
<dbReference type="InterPro" id="IPR009872">
    <property type="entry name" value="DUF1427"/>
</dbReference>
<evidence type="ECO:0000313" key="2">
    <source>
        <dbReference type="EMBL" id="MFC5891956.1"/>
    </source>
</evidence>
<feature type="transmembrane region" description="Helical" evidence="1">
    <location>
        <begin position="20"/>
        <end position="39"/>
    </location>
</feature>
<reference evidence="3" key="1">
    <citation type="journal article" date="2019" name="Int. J. Syst. Evol. Microbiol.">
        <title>The Global Catalogue of Microorganisms (GCM) 10K type strain sequencing project: providing services to taxonomists for standard genome sequencing and annotation.</title>
        <authorList>
            <consortium name="The Broad Institute Genomics Platform"/>
            <consortium name="The Broad Institute Genome Sequencing Center for Infectious Disease"/>
            <person name="Wu L."/>
            <person name="Ma J."/>
        </authorList>
    </citation>
    <scope>NUCLEOTIDE SEQUENCE [LARGE SCALE GENOMIC DNA]</scope>
    <source>
        <strain evidence="3">CGMCC 1.15809</strain>
    </source>
</reference>
<name>A0ABW1FCW8_9ACTN</name>
<dbReference type="NCBIfam" id="TIGR03510">
    <property type="entry name" value="XapX"/>
    <property type="match status" value="1"/>
</dbReference>
<dbReference type="InterPro" id="IPR020017">
    <property type="entry name" value="XapX_domain"/>
</dbReference>
<organism evidence="2 3">
    <name type="scientific">Streptomyces ramulosus</name>
    <dbReference type="NCBI Taxonomy" id="47762"/>
    <lineage>
        <taxon>Bacteria</taxon>
        <taxon>Bacillati</taxon>
        <taxon>Actinomycetota</taxon>
        <taxon>Actinomycetes</taxon>
        <taxon>Kitasatosporales</taxon>
        <taxon>Streptomycetaceae</taxon>
        <taxon>Streptomyces</taxon>
    </lineage>
</organism>
<comment type="caution">
    <text evidence="2">The sequence shown here is derived from an EMBL/GenBank/DDBJ whole genome shotgun (WGS) entry which is preliminary data.</text>
</comment>
<feature type="transmembrane region" description="Helical" evidence="1">
    <location>
        <begin position="48"/>
        <end position="66"/>
    </location>
</feature>
<keyword evidence="1" id="KW-0472">Membrane</keyword>
<keyword evidence="1" id="KW-1133">Transmembrane helix</keyword>
<keyword evidence="1" id="KW-0812">Transmembrane</keyword>
<dbReference type="EMBL" id="JBHSPW010000002">
    <property type="protein sequence ID" value="MFC5891956.1"/>
    <property type="molecule type" value="Genomic_DNA"/>
</dbReference>
<gene>
    <name evidence="2" type="ORF">ACFP3M_03860</name>
</gene>
<sequence>MGPDGGCDGATRSNQEVAVLTYAAVAGAGLVVGAMYALLRVRSPAPPLIALTGLAGMLIGYGISGAPT</sequence>
<keyword evidence="3" id="KW-1185">Reference proteome</keyword>
<proteinExistence type="predicted"/>
<evidence type="ECO:0000313" key="3">
    <source>
        <dbReference type="Proteomes" id="UP001596241"/>
    </source>
</evidence>
<dbReference type="Proteomes" id="UP001596241">
    <property type="component" value="Unassembled WGS sequence"/>
</dbReference>